<dbReference type="RefSeq" id="XP_043016181.1">
    <property type="nucleotide sequence ID" value="XM_043147472.1"/>
</dbReference>
<dbReference type="InterPro" id="IPR010357">
    <property type="entry name" value="TXNDC17_dom"/>
</dbReference>
<dbReference type="AlphaFoldDB" id="A0A9P7V3K7"/>
<dbReference type="Gene3D" id="3.40.30.10">
    <property type="entry name" value="Glutaredoxin"/>
    <property type="match status" value="1"/>
</dbReference>
<reference evidence="3" key="1">
    <citation type="journal article" date="2021" name="Genome Biol. Evol.">
        <title>The assembled and annotated genome of the fairy-ring fungus Marasmius oreades.</title>
        <authorList>
            <person name="Hiltunen M."/>
            <person name="Ament-Velasquez S.L."/>
            <person name="Johannesson H."/>
        </authorList>
    </citation>
    <scope>NUCLEOTIDE SEQUENCE</scope>
    <source>
        <strain evidence="3">03SP1</strain>
    </source>
</reference>
<sequence length="118" mass="12947">MPLNTTDSTGAELAKQVPSDGYLIFYSSVVDGQLWCQDCRAVETLVEDSFSSADAPSALIVYVGDRATWRGKPSHPLRSEPWKVTGVPTIVKLKDGKEEGRLVEWEVVPNLKELLGAQ</sequence>
<dbReference type="InterPro" id="IPR045108">
    <property type="entry name" value="TXNDC17-like"/>
</dbReference>
<comment type="similarity">
    <text evidence="1">Belongs to the thioredoxin family.</text>
</comment>
<dbReference type="GO" id="GO:0047134">
    <property type="term" value="F:protein-disulfide reductase [NAD(P)H] activity"/>
    <property type="evidence" value="ECO:0007669"/>
    <property type="project" value="InterPro"/>
</dbReference>
<dbReference type="GeneID" id="66070605"/>
<dbReference type="KEGG" id="more:E1B28_001529"/>
<accession>A0A9P7V3K7</accession>
<dbReference type="PANTHER" id="PTHR12452:SF0">
    <property type="entry name" value="THIOREDOXIN DOMAIN-CONTAINING PROTEIN 17"/>
    <property type="match status" value="1"/>
</dbReference>
<evidence type="ECO:0000313" key="3">
    <source>
        <dbReference type="EMBL" id="KAG7099711.1"/>
    </source>
</evidence>
<dbReference type="GO" id="GO:0005829">
    <property type="term" value="C:cytosol"/>
    <property type="evidence" value="ECO:0007669"/>
    <property type="project" value="TreeGrafter"/>
</dbReference>
<dbReference type="Pfam" id="PF06110">
    <property type="entry name" value="TXD17-like_Trx"/>
    <property type="match status" value="1"/>
</dbReference>
<organism evidence="3 4">
    <name type="scientific">Marasmius oreades</name>
    <name type="common">fairy-ring Marasmius</name>
    <dbReference type="NCBI Taxonomy" id="181124"/>
    <lineage>
        <taxon>Eukaryota</taxon>
        <taxon>Fungi</taxon>
        <taxon>Dikarya</taxon>
        <taxon>Basidiomycota</taxon>
        <taxon>Agaricomycotina</taxon>
        <taxon>Agaricomycetes</taxon>
        <taxon>Agaricomycetidae</taxon>
        <taxon>Agaricales</taxon>
        <taxon>Marasmiineae</taxon>
        <taxon>Marasmiaceae</taxon>
        <taxon>Marasmius</taxon>
    </lineage>
</organism>
<dbReference type="SUPFAM" id="SSF52833">
    <property type="entry name" value="Thioredoxin-like"/>
    <property type="match status" value="1"/>
</dbReference>
<protein>
    <recommendedName>
        <fullName evidence="2">Thioredoxin domain-containing protein</fullName>
    </recommendedName>
</protein>
<feature type="domain" description="Thioredoxin" evidence="2">
    <location>
        <begin position="22"/>
        <end position="104"/>
    </location>
</feature>
<dbReference type="PANTHER" id="PTHR12452">
    <property type="entry name" value="42-9-9 PROTEIN-RELATED"/>
    <property type="match status" value="1"/>
</dbReference>
<gene>
    <name evidence="3" type="ORF">E1B28_001529</name>
</gene>
<dbReference type="Proteomes" id="UP001049176">
    <property type="component" value="Chromosome 1"/>
</dbReference>
<name>A0A9P7V3K7_9AGAR</name>
<evidence type="ECO:0000256" key="1">
    <source>
        <dbReference type="ARBA" id="ARBA00008987"/>
    </source>
</evidence>
<comment type="caution">
    <text evidence="3">The sequence shown here is derived from an EMBL/GenBank/DDBJ whole genome shotgun (WGS) entry which is preliminary data.</text>
</comment>
<evidence type="ECO:0000313" key="4">
    <source>
        <dbReference type="Proteomes" id="UP001049176"/>
    </source>
</evidence>
<keyword evidence="4" id="KW-1185">Reference proteome</keyword>
<dbReference type="OrthoDB" id="78947at2759"/>
<evidence type="ECO:0000259" key="2">
    <source>
        <dbReference type="Pfam" id="PF06110"/>
    </source>
</evidence>
<dbReference type="InterPro" id="IPR036249">
    <property type="entry name" value="Thioredoxin-like_sf"/>
</dbReference>
<dbReference type="EMBL" id="CM032181">
    <property type="protein sequence ID" value="KAG7099711.1"/>
    <property type="molecule type" value="Genomic_DNA"/>
</dbReference>
<proteinExistence type="inferred from homology"/>